<dbReference type="GO" id="GO:0016020">
    <property type="term" value="C:membrane"/>
    <property type="evidence" value="ECO:0007669"/>
    <property type="project" value="TreeGrafter"/>
</dbReference>
<organism evidence="5">
    <name type="scientific">Erwinia billingiae (strain Eb661)</name>
    <dbReference type="NCBI Taxonomy" id="634500"/>
    <lineage>
        <taxon>Bacteria</taxon>
        <taxon>Pseudomonadati</taxon>
        <taxon>Pseudomonadota</taxon>
        <taxon>Gammaproteobacteria</taxon>
        <taxon>Enterobacterales</taxon>
        <taxon>Erwiniaceae</taxon>
        <taxon>Erwinia</taxon>
    </lineage>
</organism>
<keyword evidence="4" id="KW-0012">Acyltransferase</keyword>
<sequence>MKSVHLFSYRKDIDGLRALAILLVVLFHSGVGALSGGFIGVDVFFVISGFLIGSIISREISNNTFTFYQFYVRRIRRIAPALFFMLFCITALSYSILSPLEFRDLAKYVTAVLLFVPNVMLLKGIDYFNPDADLNPMLMTWSLGIEEQFYFVLPALMIIAHRLRFSLKAVIVTLSLASLIAGIIITPINGNSAFYLLHTRAWELGAGVLLALWRNQPVTGSKGVPLTLAGLLLILLPVFFLDKESAFPGFLALMPVVGAVLIILTHNRLHQTLLENPLMVFIGKVSYSWYLWHWPLLSLARISANDPLSVVQGLSISAGALLIATFSWYFVEKPFRRPAQPQQRIITSYAILCVVGILSFVSIYMTGGLKYRVNDLVNNGELFKVEAETNPCLLTYGANLPSTNSLCMPAIAVPAVALVGDSHAAALRSAVAQYALKNKKPLFQMTKSSCPFLIGSSRYMLDHPEQGDQCTAFNKEVMKTLLSDKVDEVVITAFWSSGFSLIPGYGYRSIDGKQQDNYLALDQGLGNAVKLLRAANKKVTIVEDVPSLDIDPLRYSITQNIPLRAKINAWLSNGSGVNTAADRTLRFHLTEDKVNKILGAYAQPGVKVLNLKENLCSQKGCLIASKGLPLYYDTHHLTDLGSSIALGNNL</sequence>
<keyword evidence="5" id="KW-1185">Reference proteome</keyword>
<dbReference type="KEGG" id="ebi:EbC_09730"/>
<evidence type="ECO:0000313" key="4">
    <source>
        <dbReference type="EMBL" id="CAX58504.1"/>
    </source>
</evidence>
<reference evidence="4 5" key="1">
    <citation type="journal article" date="2010" name="BMC Genomics">
        <title>Genome comparison of the epiphytic bacteria Erwinia billingiae and E. tasmaniensis with the pear pathogen E. pyrifoliae.</title>
        <authorList>
            <person name="Kube M."/>
            <person name="Migdoll A.M."/>
            <person name="Gehring I."/>
            <person name="Heitmann K."/>
            <person name="Mayer Y."/>
            <person name="Kuhl H."/>
            <person name="Knaust F."/>
            <person name="Geider K."/>
            <person name="Reinhardt R."/>
        </authorList>
    </citation>
    <scope>NUCLEOTIDE SEQUENCE [LARGE SCALE GENOMIC DNA]</scope>
    <source>
        <strain evidence="4 5">Eb661</strain>
    </source>
</reference>
<evidence type="ECO:0000259" key="3">
    <source>
        <dbReference type="Pfam" id="PF19040"/>
    </source>
</evidence>
<dbReference type="Pfam" id="PF01757">
    <property type="entry name" value="Acyl_transf_3"/>
    <property type="match status" value="1"/>
</dbReference>
<dbReference type="PANTHER" id="PTHR23028">
    <property type="entry name" value="ACETYLTRANSFERASE"/>
    <property type="match status" value="1"/>
</dbReference>
<feature type="transmembrane region" description="Helical" evidence="1">
    <location>
        <begin position="273"/>
        <end position="290"/>
    </location>
</feature>
<feature type="transmembrane region" description="Helical" evidence="1">
    <location>
        <begin position="224"/>
        <end position="241"/>
    </location>
</feature>
<dbReference type="Pfam" id="PF19040">
    <property type="entry name" value="SGNH"/>
    <property type="match status" value="1"/>
</dbReference>
<accession>D8MNU7</accession>
<dbReference type="PANTHER" id="PTHR23028:SF53">
    <property type="entry name" value="ACYL_TRANSF_3 DOMAIN-CONTAINING PROTEIN"/>
    <property type="match status" value="1"/>
</dbReference>
<feature type="domain" description="SGNH" evidence="3">
    <location>
        <begin position="413"/>
        <end position="643"/>
    </location>
</feature>
<keyword evidence="1" id="KW-0812">Transmembrane</keyword>
<feature type="transmembrane region" description="Helical" evidence="1">
    <location>
        <begin position="194"/>
        <end position="212"/>
    </location>
</feature>
<evidence type="ECO:0000256" key="1">
    <source>
        <dbReference type="SAM" id="Phobius"/>
    </source>
</evidence>
<dbReference type="GO" id="GO:0009103">
    <property type="term" value="P:lipopolysaccharide biosynthetic process"/>
    <property type="evidence" value="ECO:0007669"/>
    <property type="project" value="TreeGrafter"/>
</dbReference>
<dbReference type="InterPro" id="IPR050879">
    <property type="entry name" value="Acyltransferase_3"/>
</dbReference>
<proteinExistence type="predicted"/>
<feature type="transmembrane region" description="Helical" evidence="1">
    <location>
        <begin position="247"/>
        <end position="266"/>
    </location>
</feature>
<evidence type="ECO:0000313" key="5">
    <source>
        <dbReference type="Proteomes" id="UP000008793"/>
    </source>
</evidence>
<keyword evidence="1" id="KW-0472">Membrane</keyword>
<feature type="transmembrane region" description="Helical" evidence="1">
    <location>
        <begin position="138"/>
        <end position="160"/>
    </location>
</feature>
<dbReference type="GO" id="GO:0016747">
    <property type="term" value="F:acyltransferase activity, transferring groups other than amino-acyl groups"/>
    <property type="evidence" value="ECO:0007669"/>
    <property type="project" value="InterPro"/>
</dbReference>
<gene>
    <name evidence="4" type="ordered locus">EbC_09730</name>
</gene>
<name>D8MNU7_ERWBE</name>
<keyword evidence="1" id="KW-1133">Transmembrane helix</keyword>
<dbReference type="Proteomes" id="UP000008793">
    <property type="component" value="Chromosome"/>
</dbReference>
<dbReference type="GeneID" id="90510994"/>
<dbReference type="InterPro" id="IPR002656">
    <property type="entry name" value="Acyl_transf_3_dom"/>
</dbReference>
<feature type="transmembrane region" description="Helical" evidence="1">
    <location>
        <begin position="37"/>
        <end position="57"/>
    </location>
</feature>
<feature type="transmembrane region" description="Helical" evidence="1">
    <location>
        <begin position="343"/>
        <end position="365"/>
    </location>
</feature>
<feature type="transmembrane region" description="Helical" evidence="1">
    <location>
        <begin position="167"/>
        <end position="188"/>
    </location>
</feature>
<protein>
    <submittedName>
        <fullName evidence="4">Acyltransferase family protein</fullName>
    </submittedName>
</protein>
<feature type="transmembrane region" description="Helical" evidence="1">
    <location>
        <begin position="78"/>
        <end position="97"/>
    </location>
</feature>
<dbReference type="HOGENOM" id="CLU_005679_10_4_6"/>
<dbReference type="eggNOG" id="COG1835">
    <property type="taxonomic scope" value="Bacteria"/>
</dbReference>
<dbReference type="RefSeq" id="WP_013201006.1">
    <property type="nucleotide sequence ID" value="NC_014306.1"/>
</dbReference>
<dbReference type="AlphaFoldDB" id="D8MNU7"/>
<evidence type="ECO:0000259" key="2">
    <source>
        <dbReference type="Pfam" id="PF01757"/>
    </source>
</evidence>
<dbReference type="STRING" id="634500.EbC_09730"/>
<feature type="domain" description="Acyltransferase 3" evidence="2">
    <location>
        <begin position="11"/>
        <end position="325"/>
    </location>
</feature>
<keyword evidence="4" id="KW-0808">Transferase</keyword>
<dbReference type="InterPro" id="IPR043968">
    <property type="entry name" value="SGNH"/>
</dbReference>
<dbReference type="EMBL" id="FP236843">
    <property type="protein sequence ID" value="CAX58504.1"/>
    <property type="molecule type" value="Genomic_DNA"/>
</dbReference>
<feature type="transmembrane region" description="Helical" evidence="1">
    <location>
        <begin position="310"/>
        <end position="331"/>
    </location>
</feature>
<feature type="transmembrane region" description="Helical" evidence="1">
    <location>
        <begin position="12"/>
        <end position="31"/>
    </location>
</feature>